<proteinExistence type="predicted"/>
<comment type="caution">
    <text evidence="1">The sequence shown here is derived from an EMBL/GenBank/DDBJ whole genome shotgun (WGS) entry which is preliminary data.</text>
</comment>
<evidence type="ECO:0000313" key="2">
    <source>
        <dbReference type="Proteomes" id="UP000013378"/>
    </source>
</evidence>
<gene>
    <name evidence="1" type="ORF">L21TH_0541</name>
</gene>
<dbReference type="Pfam" id="PF01257">
    <property type="entry name" value="2Fe-2S_thioredx"/>
    <property type="match status" value="1"/>
</dbReference>
<dbReference type="STRING" id="1304284.L21TH_0541"/>
<protein>
    <submittedName>
        <fullName evidence="1">Uncharacterized protein</fullName>
    </submittedName>
</protein>
<organism evidence="1 2">
    <name type="scientific">Caldisalinibacter kiritimatiensis</name>
    <dbReference type="NCBI Taxonomy" id="1304284"/>
    <lineage>
        <taxon>Bacteria</taxon>
        <taxon>Bacillati</taxon>
        <taxon>Bacillota</taxon>
        <taxon>Tissierellia</taxon>
        <taxon>Tissierellales</taxon>
        <taxon>Thermohalobacteraceae</taxon>
        <taxon>Caldisalinibacter</taxon>
    </lineage>
</organism>
<sequence length="80" mass="8710">MKVINVCIGSACHLKGAYNVINKLQELIENNNLKDSVEVKAAFCLGHCTKAVSVKIDDGEVMSVSEDTVEEFFNKHIIGG</sequence>
<dbReference type="Gene3D" id="3.40.30.10">
    <property type="entry name" value="Glutaredoxin"/>
    <property type="match status" value="1"/>
</dbReference>
<dbReference type="CDD" id="cd02980">
    <property type="entry name" value="TRX_Fd_family"/>
    <property type="match status" value="1"/>
</dbReference>
<dbReference type="eggNOG" id="COG1905">
    <property type="taxonomic scope" value="Bacteria"/>
</dbReference>
<name>R1CGG1_9FIRM</name>
<dbReference type="RefSeq" id="WP_006308394.1">
    <property type="nucleotide sequence ID" value="NZ_ARZA01000064.1"/>
</dbReference>
<dbReference type="SUPFAM" id="SSF52833">
    <property type="entry name" value="Thioredoxin-like"/>
    <property type="match status" value="1"/>
</dbReference>
<keyword evidence="2" id="KW-1185">Reference proteome</keyword>
<dbReference type="PATRIC" id="fig|1304284.3.peg.530"/>
<dbReference type="Proteomes" id="UP000013378">
    <property type="component" value="Unassembled WGS sequence"/>
</dbReference>
<dbReference type="OrthoDB" id="9807975at2"/>
<dbReference type="EMBL" id="ARZA01000064">
    <property type="protein sequence ID" value="EOD01395.1"/>
    <property type="molecule type" value="Genomic_DNA"/>
</dbReference>
<accession>R1CGG1</accession>
<evidence type="ECO:0000313" key="1">
    <source>
        <dbReference type="EMBL" id="EOD01395.1"/>
    </source>
</evidence>
<dbReference type="InterPro" id="IPR036249">
    <property type="entry name" value="Thioredoxin-like_sf"/>
</dbReference>
<dbReference type="AlphaFoldDB" id="R1CGG1"/>
<reference evidence="1 2" key="1">
    <citation type="journal article" date="2015" name="Geomicrobiol. J.">
        <title>Caldisalinibacter kiritimatiensis gen. nov., sp. nov., a moderately thermohalophilic thiosulfate-reducing bacterium from a hypersaline microbial mat.</title>
        <authorList>
            <person name="Ben Hania W."/>
            <person name="Joseph M."/>
            <person name="Fiebig A."/>
            <person name="Bunk B."/>
            <person name="Klenk H.-P."/>
            <person name="Fardeau M.-L."/>
            <person name="Spring S."/>
        </authorList>
    </citation>
    <scope>NUCLEOTIDE SEQUENCE [LARGE SCALE GENOMIC DNA]</scope>
    <source>
        <strain evidence="1 2">L21-TH-D2</strain>
    </source>
</reference>